<dbReference type="PROSITE" id="PS00894">
    <property type="entry name" value="HTH_DEOR_1"/>
    <property type="match status" value="1"/>
</dbReference>
<evidence type="ECO:0000313" key="5">
    <source>
        <dbReference type="EMBL" id="UGS25130.1"/>
    </source>
</evidence>
<dbReference type="InterPro" id="IPR001034">
    <property type="entry name" value="DeoR_HTH"/>
</dbReference>
<evidence type="ECO:0000256" key="3">
    <source>
        <dbReference type="ARBA" id="ARBA00023163"/>
    </source>
</evidence>
<evidence type="ECO:0000256" key="1">
    <source>
        <dbReference type="ARBA" id="ARBA00023015"/>
    </source>
</evidence>
<dbReference type="InterPro" id="IPR026881">
    <property type="entry name" value="WYL_dom"/>
</dbReference>
<gene>
    <name evidence="5" type="ORF">K8F61_10495</name>
</gene>
<dbReference type="InterPro" id="IPR051534">
    <property type="entry name" value="CBASS_pafABC_assoc_protein"/>
</dbReference>
<keyword evidence="2" id="KW-0238">DNA-binding</keyword>
<evidence type="ECO:0000259" key="4">
    <source>
        <dbReference type="PROSITE" id="PS51000"/>
    </source>
</evidence>
<dbReference type="Pfam" id="PF13280">
    <property type="entry name" value="WYL"/>
    <property type="match status" value="1"/>
</dbReference>
<dbReference type="Pfam" id="PF08279">
    <property type="entry name" value="HTH_11"/>
    <property type="match status" value="1"/>
</dbReference>
<evidence type="ECO:0000313" key="6">
    <source>
        <dbReference type="Proteomes" id="UP001199642"/>
    </source>
</evidence>
<dbReference type="RefSeq" id="WP_231818956.1">
    <property type="nucleotide sequence ID" value="NZ_CP082781.1"/>
</dbReference>
<dbReference type="Proteomes" id="UP001199642">
    <property type="component" value="Chromosome"/>
</dbReference>
<dbReference type="InterPro" id="IPR018356">
    <property type="entry name" value="Tscrpt_reg_HTH_DeoR_CS"/>
</dbReference>
<sequence>MADVTRRMLELLSALQTGREYAGAELAAQVGVSERTLRRDVERLRGYGYPVRTRPGPGGGYRLVSGRSLPPLLLEDDEAVATQVALSVLGAMAGDSPGSLTDASARVQGKLDQFLPDHLRPRAAALREGLDVSWPDSPAVDPRLLADLGDAIRRRLIVRFAYPGDREERRAEPHRLLHRHLRWYLLAWDRDREDWRTFRLDRMTAAAVSTFGFAARPLPEDAADAHLAAGLRRDRTRVVLDVDADGDAVRDALPWEELEIEALPEGRTRVALHLAGWPWLAHALAVLPPAVVVEPREYAQELRGFAARLLRDR</sequence>
<protein>
    <submittedName>
        <fullName evidence="5">YafY family transcriptional regulator</fullName>
    </submittedName>
</protein>
<dbReference type="PANTHER" id="PTHR34580:SF3">
    <property type="entry name" value="PROTEIN PAFB"/>
    <property type="match status" value="1"/>
</dbReference>
<organism evidence="5 6">
    <name type="scientific">Microbacterium resistens</name>
    <dbReference type="NCBI Taxonomy" id="156977"/>
    <lineage>
        <taxon>Bacteria</taxon>
        <taxon>Bacillati</taxon>
        <taxon>Actinomycetota</taxon>
        <taxon>Actinomycetes</taxon>
        <taxon>Micrococcales</taxon>
        <taxon>Microbacteriaceae</taxon>
        <taxon>Microbacterium</taxon>
    </lineage>
</organism>
<accession>A0ABY3RQB2</accession>
<dbReference type="PROSITE" id="PS52050">
    <property type="entry name" value="WYL"/>
    <property type="match status" value="1"/>
</dbReference>
<keyword evidence="6" id="KW-1185">Reference proteome</keyword>
<dbReference type="EMBL" id="CP082781">
    <property type="protein sequence ID" value="UGS25130.1"/>
    <property type="molecule type" value="Genomic_DNA"/>
</dbReference>
<dbReference type="InterPro" id="IPR013196">
    <property type="entry name" value="HTH_11"/>
</dbReference>
<dbReference type="PIRSF" id="PIRSF016838">
    <property type="entry name" value="PafC"/>
    <property type="match status" value="1"/>
</dbReference>
<reference evidence="5 6" key="1">
    <citation type="submission" date="2023-01" db="EMBL/GenBank/DDBJ databases">
        <title>Characterization of estradiol degrading bacteria Microbacterium sp. MZT7 and reveal degrading genes through genome analysis.</title>
        <authorList>
            <person name="Hao P."/>
            <person name="Gao Y."/>
        </authorList>
    </citation>
    <scope>NUCLEOTIDE SEQUENCE [LARGE SCALE GENOMIC DNA]</scope>
    <source>
        <strain evidence="5 6">MZT7</strain>
    </source>
</reference>
<keyword evidence="1" id="KW-0805">Transcription regulation</keyword>
<dbReference type="PROSITE" id="PS51000">
    <property type="entry name" value="HTH_DEOR_2"/>
    <property type="match status" value="1"/>
</dbReference>
<name>A0ABY3RQB2_9MICO</name>
<dbReference type="InterPro" id="IPR028349">
    <property type="entry name" value="PafC-like"/>
</dbReference>
<dbReference type="InterPro" id="IPR036388">
    <property type="entry name" value="WH-like_DNA-bd_sf"/>
</dbReference>
<keyword evidence="3" id="KW-0804">Transcription</keyword>
<dbReference type="SUPFAM" id="SSF46785">
    <property type="entry name" value="Winged helix' DNA-binding domain"/>
    <property type="match status" value="1"/>
</dbReference>
<feature type="domain" description="HTH deoR-type" evidence="4">
    <location>
        <begin position="4"/>
        <end position="59"/>
    </location>
</feature>
<dbReference type="InterPro" id="IPR036390">
    <property type="entry name" value="WH_DNA-bd_sf"/>
</dbReference>
<dbReference type="PANTHER" id="PTHR34580">
    <property type="match status" value="1"/>
</dbReference>
<proteinExistence type="predicted"/>
<evidence type="ECO:0000256" key="2">
    <source>
        <dbReference type="ARBA" id="ARBA00023125"/>
    </source>
</evidence>
<dbReference type="Gene3D" id="1.10.10.10">
    <property type="entry name" value="Winged helix-like DNA-binding domain superfamily/Winged helix DNA-binding domain"/>
    <property type="match status" value="1"/>
</dbReference>